<protein>
    <submittedName>
        <fullName evidence="3">Lytic transglycosylase domain-containing protein</fullName>
    </submittedName>
</protein>
<dbReference type="InterPro" id="IPR008258">
    <property type="entry name" value="Transglycosylase_SLT_dom_1"/>
</dbReference>
<organism evidence="3 4">
    <name type="scientific">Heliorestis acidaminivorans</name>
    <dbReference type="NCBI Taxonomy" id="553427"/>
    <lineage>
        <taxon>Bacteria</taxon>
        <taxon>Bacillati</taxon>
        <taxon>Bacillota</taxon>
        <taxon>Clostridia</taxon>
        <taxon>Eubacteriales</taxon>
        <taxon>Heliobacteriaceae</taxon>
        <taxon>Heliorestis</taxon>
    </lineage>
</organism>
<dbReference type="OrthoDB" id="9815002at2"/>
<evidence type="ECO:0000313" key="4">
    <source>
        <dbReference type="Proteomes" id="UP000468766"/>
    </source>
</evidence>
<keyword evidence="4" id="KW-1185">Reference proteome</keyword>
<name>A0A6I0EXV4_9FIRM</name>
<dbReference type="CDD" id="cd00254">
    <property type="entry name" value="LT-like"/>
    <property type="match status" value="1"/>
</dbReference>
<comment type="similarity">
    <text evidence="1">Belongs to the transglycosylase Slt family.</text>
</comment>
<dbReference type="GO" id="GO:0008933">
    <property type="term" value="F:peptidoglycan lytic transglycosylase activity"/>
    <property type="evidence" value="ECO:0007669"/>
    <property type="project" value="InterPro"/>
</dbReference>
<sequence length="188" mass="20381">MALPGKKLVPPASLPLLQESLGFDIDRANHLAVDVGSGTTVQKAQEAYRSNQLPSSMKQFNNLIEDAAQKYNIDPSLIWAVMKAESNFNAKAQSSAGAQGLMQLMPATARSLGVQNSFDPIQNIDGGVRYLRQMLDRFDGNVEYALAAYNAGPGNVLKYGGIPPFAETIAYVPKVLQFQREGMNLFSA</sequence>
<dbReference type="InterPro" id="IPR023346">
    <property type="entry name" value="Lysozyme-like_dom_sf"/>
</dbReference>
<dbReference type="PROSITE" id="PS00922">
    <property type="entry name" value="TRANSGLYCOSYLASE"/>
    <property type="match status" value="1"/>
</dbReference>
<dbReference type="GO" id="GO:0000270">
    <property type="term" value="P:peptidoglycan metabolic process"/>
    <property type="evidence" value="ECO:0007669"/>
    <property type="project" value="InterPro"/>
</dbReference>
<evidence type="ECO:0000256" key="1">
    <source>
        <dbReference type="ARBA" id="ARBA00007734"/>
    </source>
</evidence>
<dbReference type="Proteomes" id="UP000468766">
    <property type="component" value="Unassembled WGS sequence"/>
</dbReference>
<dbReference type="Pfam" id="PF01464">
    <property type="entry name" value="SLT"/>
    <property type="match status" value="1"/>
</dbReference>
<evidence type="ECO:0000259" key="2">
    <source>
        <dbReference type="Pfam" id="PF01464"/>
    </source>
</evidence>
<dbReference type="AlphaFoldDB" id="A0A6I0EXV4"/>
<gene>
    <name evidence="3" type="ORF">F9B85_07005</name>
</gene>
<comment type="caution">
    <text evidence="3">The sequence shown here is derived from an EMBL/GenBank/DDBJ whole genome shotgun (WGS) entry which is preliminary data.</text>
</comment>
<evidence type="ECO:0000313" key="3">
    <source>
        <dbReference type="EMBL" id="KAB2953120.1"/>
    </source>
</evidence>
<dbReference type="SUPFAM" id="SSF53955">
    <property type="entry name" value="Lysozyme-like"/>
    <property type="match status" value="1"/>
</dbReference>
<reference evidence="3 4" key="1">
    <citation type="submission" date="2019-10" db="EMBL/GenBank/DDBJ databases">
        <title>Whole-genome sequence of the extremophile Heliorestis acidaminivorans DSM 24790.</title>
        <authorList>
            <person name="Kyndt J.A."/>
            <person name="Meyer T.E."/>
        </authorList>
    </citation>
    <scope>NUCLEOTIDE SEQUENCE [LARGE SCALE GENOMIC DNA]</scope>
    <source>
        <strain evidence="3 4">DSM 24790</strain>
    </source>
</reference>
<dbReference type="InterPro" id="IPR000189">
    <property type="entry name" value="Transglyc_AS"/>
</dbReference>
<proteinExistence type="inferred from homology"/>
<dbReference type="Gene3D" id="1.10.530.10">
    <property type="match status" value="1"/>
</dbReference>
<dbReference type="PANTHER" id="PTHR37423">
    <property type="entry name" value="SOLUBLE LYTIC MUREIN TRANSGLYCOSYLASE-RELATED"/>
    <property type="match status" value="1"/>
</dbReference>
<dbReference type="EMBL" id="WBXO01000004">
    <property type="protein sequence ID" value="KAB2953120.1"/>
    <property type="molecule type" value="Genomic_DNA"/>
</dbReference>
<feature type="domain" description="Transglycosylase SLT" evidence="2">
    <location>
        <begin position="63"/>
        <end position="162"/>
    </location>
</feature>
<accession>A0A6I0EXV4</accession>
<dbReference type="GO" id="GO:0016020">
    <property type="term" value="C:membrane"/>
    <property type="evidence" value="ECO:0007669"/>
    <property type="project" value="InterPro"/>
</dbReference>
<dbReference type="PANTHER" id="PTHR37423:SF2">
    <property type="entry name" value="MEMBRANE-BOUND LYTIC MUREIN TRANSGLYCOSYLASE C"/>
    <property type="match status" value="1"/>
</dbReference>